<comment type="caution">
    <text evidence="3">The sequence shown here is derived from an EMBL/GenBank/DDBJ whole genome shotgun (WGS) entry which is preliminary data.</text>
</comment>
<accession>A0A8I2D8S5</accession>
<evidence type="ECO:0000313" key="4">
    <source>
        <dbReference type="Proteomes" id="UP000674270"/>
    </source>
</evidence>
<evidence type="ECO:0000259" key="2">
    <source>
        <dbReference type="Pfam" id="PF05171"/>
    </source>
</evidence>
<dbReference type="GO" id="GO:0006826">
    <property type="term" value="P:iron ion transport"/>
    <property type="evidence" value="ECO:0007669"/>
    <property type="project" value="InterPro"/>
</dbReference>
<gene>
    <name evidence="3" type="ORF">J7T18_00130</name>
</gene>
<feature type="region of interest" description="Disordered" evidence="1">
    <location>
        <begin position="349"/>
        <end position="368"/>
    </location>
</feature>
<dbReference type="Gene3D" id="3.40.1570.10">
    <property type="entry name" value="HemS/ChuS/ChuX like domains"/>
    <property type="match status" value="2"/>
</dbReference>
<feature type="domain" description="Haemin-degrading HemS/ChuX" evidence="2">
    <location>
        <begin position="227"/>
        <end position="365"/>
    </location>
</feature>
<dbReference type="AlphaFoldDB" id="A0A8I2D8S5"/>
<name>A0A8I2D8S5_9GAMM</name>
<sequence>MPSCLSASNGNSHNIKEINVNSALYERYQQAKADNKAKYARDLAAYLNVSEAQLLHSRVGHDKAVRLNVDAPTLLTELATVGKVKAITRNEYVVHEQVGRYDNATFSPHGGLILNPRALDLRMFFSHWDAIFALTEDSKHGERHSVQFFDKQGDALHKVYTTDETDMAAWQALIEKYATPDNAELTHEPAAAFTSQPVSEELKQQLEQEWRNMTDVHQFFVLLKKNNLSRQQVFTAVSDDLAWKVPNDSFNQLINTAFKDQNEIMIFVGNRGCVQIFTGEIKKIMPYQSEGSDLKWLNIFNPDFTLHMIENGIAECWVTRKPTQDGHVTSLEVFDNQGNQIAQMYGQRTEGTPEQEQWRQQVTALPRI</sequence>
<dbReference type="Pfam" id="PF05171">
    <property type="entry name" value="HemS"/>
    <property type="match status" value="2"/>
</dbReference>
<evidence type="ECO:0000313" key="3">
    <source>
        <dbReference type="EMBL" id="MBQ0266707.1"/>
    </source>
</evidence>
<dbReference type="EMBL" id="JAGKLY010000001">
    <property type="protein sequence ID" value="MBQ0266707.1"/>
    <property type="molecule type" value="Genomic_DNA"/>
</dbReference>
<protein>
    <submittedName>
        <fullName evidence="3">Hemin-degrading factor</fullName>
    </submittedName>
</protein>
<dbReference type="InterPro" id="IPR007845">
    <property type="entry name" value="HemS/ChuX_dom"/>
</dbReference>
<dbReference type="SUPFAM" id="SSF144064">
    <property type="entry name" value="Heme iron utilization protein-like"/>
    <property type="match status" value="1"/>
</dbReference>
<dbReference type="CDD" id="cd16831">
    <property type="entry name" value="HemS-like_C"/>
    <property type="match status" value="1"/>
</dbReference>
<reference evidence="3" key="1">
    <citation type="submission" date="2021-03" db="EMBL/GenBank/DDBJ databases">
        <authorList>
            <person name="Stanton E."/>
        </authorList>
    </citation>
    <scope>NUCLEOTIDE SEQUENCE</scope>
    <source>
        <strain evidence="3">2020EL-00113</strain>
    </source>
</reference>
<dbReference type="InterPro" id="IPR053733">
    <property type="entry name" value="Heme_Transport_Util_sf"/>
</dbReference>
<feature type="domain" description="Haemin-degrading HemS/ChuX" evidence="2">
    <location>
        <begin position="48"/>
        <end position="177"/>
    </location>
</feature>
<organism evidence="3 4">
    <name type="scientific">Providencia huaxiensis</name>
    <dbReference type="NCBI Taxonomy" id="2027290"/>
    <lineage>
        <taxon>Bacteria</taxon>
        <taxon>Pseudomonadati</taxon>
        <taxon>Pseudomonadota</taxon>
        <taxon>Gammaproteobacteria</taxon>
        <taxon>Enterobacterales</taxon>
        <taxon>Morganellaceae</taxon>
        <taxon>Providencia</taxon>
    </lineage>
</organism>
<evidence type="ECO:0000256" key="1">
    <source>
        <dbReference type="SAM" id="MobiDB-lite"/>
    </source>
</evidence>
<dbReference type="Proteomes" id="UP000674270">
    <property type="component" value="Unassembled WGS sequence"/>
</dbReference>
<dbReference type="CDD" id="cd16830">
    <property type="entry name" value="HemS-like_N"/>
    <property type="match status" value="1"/>
</dbReference>
<proteinExistence type="predicted"/>